<dbReference type="Proteomes" id="UP000807716">
    <property type="component" value="Unassembled WGS sequence"/>
</dbReference>
<feature type="transmembrane region" description="Helical" evidence="2">
    <location>
        <begin position="838"/>
        <end position="862"/>
    </location>
</feature>
<feature type="compositionally biased region" description="Polar residues" evidence="1">
    <location>
        <begin position="531"/>
        <end position="541"/>
    </location>
</feature>
<dbReference type="PANTHER" id="PTHR42923">
    <property type="entry name" value="PROTOPORPHYRINOGEN OXIDASE"/>
    <property type="match status" value="1"/>
</dbReference>
<evidence type="ECO:0008006" key="5">
    <source>
        <dbReference type="Google" id="ProtNLM"/>
    </source>
</evidence>
<dbReference type="Gene3D" id="3.50.50.60">
    <property type="entry name" value="FAD/NAD(P)-binding domain"/>
    <property type="match status" value="1"/>
</dbReference>
<feature type="region of interest" description="Disordered" evidence="1">
    <location>
        <begin position="483"/>
        <end position="554"/>
    </location>
</feature>
<feature type="compositionally biased region" description="Low complexity" evidence="1">
    <location>
        <begin position="491"/>
        <end position="513"/>
    </location>
</feature>
<dbReference type="OrthoDB" id="5977668at2759"/>
<feature type="region of interest" description="Disordered" evidence="1">
    <location>
        <begin position="740"/>
        <end position="764"/>
    </location>
</feature>
<evidence type="ECO:0000256" key="1">
    <source>
        <dbReference type="SAM" id="MobiDB-lite"/>
    </source>
</evidence>
<sequence length="875" mass="97132">MHAPSPAPNAPPTHPRKLRVAVVGSGLAGLTAAHLLANLYKDDGKGEEGVEVELFEKAHKLGMDAASLSVTCPCHKCAQAAGREDGDPDHEHVEGRMDVPMRSFFAEYYPNLVRLYRSIGVKFHDADNTLACFDVAFDNISNSTPSRTDTNITPASLEASHVDVKAPYLSSRSYKVGSNHTMTLPDLPPLSLRNPQPFARRLLGYYRIARDYVKMLTVSKDFLTQGRMMEIGKDREEWGNGRLASLQEFLKHGQYSQDFADFFVPLFASVCTCSFERMMEFPACIVLEYVARCMPFGRMQFVSSGVQEVTENLSRDLQTVHYNTLVERIVEADPNGPDAGRLVVIDSKGVERTFDHIIFATQANQAAATLAGQNIQLLPRPYLAKENHPDLGKREEHDRVDAATPPGVEDVGKDHPFHEAISVLTKFPYERTQVVCHTDTAFLPKDPAHWRLLNIAKSTSADILASETANCHPWDEELGVAAETEKMAETSSSSPSACSKSSSTGVQSSLTSLRYRGGSQEAPTTTTTTTVAENNSSSSSDRALDEQTRGKRAIRLPISTASQTHNSAMATHIMNNTAPALGQTTKFLQTTNPIFPPRPETVISSAWFERAVVNPRSFKAVDELDQLMEDQAVRLAAAAASAATAGVVNDTLNHHPVKRASDRVWFVGSYAYTGIPLLEGCVVSALHAVERIVMAEPQLALAASIHADPNSFLARDEPMRWRRWKRRLEGRVHVKVAKKTGEDQERRTMEEDNRSHSVEQAEVRAMPPPSLSERYFQDAWKDAIEDEKAWQESMRDHQQHRPYEYEKKGAHGYVTPSTPPMTVMRRTKLWIEEARDGVYAQLVFMLALYIAAIIKWSLVIGLESLGFDGSRWALA</sequence>
<keyword evidence="4" id="KW-1185">Reference proteome</keyword>
<protein>
    <recommendedName>
        <fullName evidence="5">Amine oxidase domain-containing protein</fullName>
    </recommendedName>
</protein>
<dbReference type="GO" id="GO:0016491">
    <property type="term" value="F:oxidoreductase activity"/>
    <property type="evidence" value="ECO:0007669"/>
    <property type="project" value="TreeGrafter"/>
</dbReference>
<reference evidence="3" key="1">
    <citation type="journal article" date="2020" name="Fungal Divers.">
        <title>Resolving the Mortierellaceae phylogeny through synthesis of multi-gene phylogenetics and phylogenomics.</title>
        <authorList>
            <person name="Vandepol N."/>
            <person name="Liber J."/>
            <person name="Desiro A."/>
            <person name="Na H."/>
            <person name="Kennedy M."/>
            <person name="Barry K."/>
            <person name="Grigoriev I.V."/>
            <person name="Miller A.N."/>
            <person name="O'Donnell K."/>
            <person name="Stajich J.E."/>
            <person name="Bonito G."/>
        </authorList>
    </citation>
    <scope>NUCLEOTIDE SEQUENCE</scope>
    <source>
        <strain evidence="3">BC1065</strain>
    </source>
</reference>
<gene>
    <name evidence="3" type="ORF">DFQ27_009547</name>
</gene>
<feature type="compositionally biased region" description="Basic and acidic residues" evidence="1">
    <location>
        <begin position="740"/>
        <end position="762"/>
    </location>
</feature>
<evidence type="ECO:0000313" key="3">
    <source>
        <dbReference type="EMBL" id="KAG0266692.1"/>
    </source>
</evidence>
<proteinExistence type="predicted"/>
<organism evidence="3 4">
    <name type="scientific">Actinomortierella ambigua</name>
    <dbReference type="NCBI Taxonomy" id="1343610"/>
    <lineage>
        <taxon>Eukaryota</taxon>
        <taxon>Fungi</taxon>
        <taxon>Fungi incertae sedis</taxon>
        <taxon>Mucoromycota</taxon>
        <taxon>Mortierellomycotina</taxon>
        <taxon>Mortierellomycetes</taxon>
        <taxon>Mortierellales</taxon>
        <taxon>Mortierellaceae</taxon>
        <taxon>Actinomortierella</taxon>
    </lineage>
</organism>
<keyword evidence="2" id="KW-0472">Membrane</keyword>
<dbReference type="InterPro" id="IPR050464">
    <property type="entry name" value="Zeta_carotene_desat/Oxidored"/>
</dbReference>
<dbReference type="Pfam" id="PF13450">
    <property type="entry name" value="NAD_binding_8"/>
    <property type="match status" value="1"/>
</dbReference>
<keyword evidence="2" id="KW-0812">Transmembrane</keyword>
<comment type="caution">
    <text evidence="3">The sequence shown here is derived from an EMBL/GenBank/DDBJ whole genome shotgun (WGS) entry which is preliminary data.</text>
</comment>
<name>A0A9P6UAI6_9FUNG</name>
<evidence type="ECO:0000313" key="4">
    <source>
        <dbReference type="Proteomes" id="UP000807716"/>
    </source>
</evidence>
<dbReference type="InterPro" id="IPR036188">
    <property type="entry name" value="FAD/NAD-bd_sf"/>
</dbReference>
<evidence type="ECO:0000256" key="2">
    <source>
        <dbReference type="SAM" id="Phobius"/>
    </source>
</evidence>
<dbReference type="AlphaFoldDB" id="A0A9P6UAI6"/>
<dbReference type="EMBL" id="JAAAJB010000089">
    <property type="protein sequence ID" value="KAG0266692.1"/>
    <property type="molecule type" value="Genomic_DNA"/>
</dbReference>
<dbReference type="SUPFAM" id="SSF51905">
    <property type="entry name" value="FAD/NAD(P)-binding domain"/>
    <property type="match status" value="1"/>
</dbReference>
<accession>A0A9P6UAI6</accession>
<dbReference type="PANTHER" id="PTHR42923:SF17">
    <property type="entry name" value="AMINE OXIDASE DOMAIN-CONTAINING PROTEIN"/>
    <property type="match status" value="1"/>
</dbReference>
<keyword evidence="2" id="KW-1133">Transmembrane helix</keyword>